<feature type="domain" description="DUF6570" evidence="1">
    <location>
        <begin position="129"/>
        <end position="167"/>
    </location>
</feature>
<dbReference type="AlphaFoldDB" id="A0A5C3KKY6"/>
<accession>A0A5C3KKY6</accession>
<evidence type="ECO:0000313" key="3">
    <source>
        <dbReference type="Proteomes" id="UP000307440"/>
    </source>
</evidence>
<protein>
    <recommendedName>
        <fullName evidence="1">DUF6570 domain-containing protein</fullName>
    </recommendedName>
</protein>
<dbReference type="OrthoDB" id="3202965at2759"/>
<evidence type="ECO:0000259" key="1">
    <source>
        <dbReference type="Pfam" id="PF20209"/>
    </source>
</evidence>
<gene>
    <name evidence="2" type="ORF">FA15DRAFT_598914</name>
</gene>
<dbReference type="Proteomes" id="UP000307440">
    <property type="component" value="Unassembled WGS sequence"/>
</dbReference>
<organism evidence="2 3">
    <name type="scientific">Coprinopsis marcescibilis</name>
    <name type="common">Agaric fungus</name>
    <name type="synonym">Psathyrella marcescibilis</name>
    <dbReference type="NCBI Taxonomy" id="230819"/>
    <lineage>
        <taxon>Eukaryota</taxon>
        <taxon>Fungi</taxon>
        <taxon>Dikarya</taxon>
        <taxon>Basidiomycota</taxon>
        <taxon>Agaricomycotina</taxon>
        <taxon>Agaricomycetes</taxon>
        <taxon>Agaricomycetidae</taxon>
        <taxon>Agaricales</taxon>
        <taxon>Agaricineae</taxon>
        <taxon>Psathyrellaceae</taxon>
        <taxon>Coprinopsis</taxon>
    </lineage>
</organism>
<proteinExistence type="predicted"/>
<dbReference type="InterPro" id="IPR046700">
    <property type="entry name" value="DUF6570"/>
</dbReference>
<sequence length="167" mass="18753">MLEITGIFWRLELYIPVELPEPFFPLDTEQFPPEPAFNSLIGDIISNYCNNTSSAKFEENGCAVCGQLTPISQLTNINSSNVDLSCLISESHTQKERKHGTDTITGVTTPAIDHRCDSICNSCLQDLRNNKMPKYSLANGLWIGEIPKELQDLMFAEQILISHVRHN</sequence>
<keyword evidence="3" id="KW-1185">Reference proteome</keyword>
<dbReference type="Pfam" id="PF20209">
    <property type="entry name" value="DUF6570"/>
    <property type="match status" value="1"/>
</dbReference>
<reference evidence="2 3" key="1">
    <citation type="journal article" date="2019" name="Nat. Ecol. Evol.">
        <title>Megaphylogeny resolves global patterns of mushroom evolution.</title>
        <authorList>
            <person name="Varga T."/>
            <person name="Krizsan K."/>
            <person name="Foldi C."/>
            <person name="Dima B."/>
            <person name="Sanchez-Garcia M."/>
            <person name="Sanchez-Ramirez S."/>
            <person name="Szollosi G.J."/>
            <person name="Szarkandi J.G."/>
            <person name="Papp V."/>
            <person name="Albert L."/>
            <person name="Andreopoulos W."/>
            <person name="Angelini C."/>
            <person name="Antonin V."/>
            <person name="Barry K.W."/>
            <person name="Bougher N.L."/>
            <person name="Buchanan P."/>
            <person name="Buyck B."/>
            <person name="Bense V."/>
            <person name="Catcheside P."/>
            <person name="Chovatia M."/>
            <person name="Cooper J."/>
            <person name="Damon W."/>
            <person name="Desjardin D."/>
            <person name="Finy P."/>
            <person name="Geml J."/>
            <person name="Haridas S."/>
            <person name="Hughes K."/>
            <person name="Justo A."/>
            <person name="Karasinski D."/>
            <person name="Kautmanova I."/>
            <person name="Kiss B."/>
            <person name="Kocsube S."/>
            <person name="Kotiranta H."/>
            <person name="LaButti K.M."/>
            <person name="Lechner B.E."/>
            <person name="Liimatainen K."/>
            <person name="Lipzen A."/>
            <person name="Lukacs Z."/>
            <person name="Mihaltcheva S."/>
            <person name="Morgado L.N."/>
            <person name="Niskanen T."/>
            <person name="Noordeloos M.E."/>
            <person name="Ohm R.A."/>
            <person name="Ortiz-Santana B."/>
            <person name="Ovrebo C."/>
            <person name="Racz N."/>
            <person name="Riley R."/>
            <person name="Savchenko A."/>
            <person name="Shiryaev A."/>
            <person name="Soop K."/>
            <person name="Spirin V."/>
            <person name="Szebenyi C."/>
            <person name="Tomsovsky M."/>
            <person name="Tulloss R.E."/>
            <person name="Uehling J."/>
            <person name="Grigoriev I.V."/>
            <person name="Vagvolgyi C."/>
            <person name="Papp T."/>
            <person name="Martin F.M."/>
            <person name="Miettinen O."/>
            <person name="Hibbett D.S."/>
            <person name="Nagy L.G."/>
        </authorList>
    </citation>
    <scope>NUCLEOTIDE SEQUENCE [LARGE SCALE GENOMIC DNA]</scope>
    <source>
        <strain evidence="2 3">CBS 121175</strain>
    </source>
</reference>
<name>A0A5C3KKY6_COPMA</name>
<dbReference type="EMBL" id="ML210285">
    <property type="protein sequence ID" value="TFK20874.1"/>
    <property type="molecule type" value="Genomic_DNA"/>
</dbReference>
<evidence type="ECO:0000313" key="2">
    <source>
        <dbReference type="EMBL" id="TFK20874.1"/>
    </source>
</evidence>